<reference evidence="1" key="1">
    <citation type="submission" date="2014-08" db="EMBL/GenBank/DDBJ databases">
        <title>Comparative genomics of MRSA.</title>
        <authorList>
            <person name="Yamamoto T."/>
        </authorList>
    </citation>
    <scope>NUCLEOTIDE SEQUENCE</scope>
    <source>
        <strain evidence="1">OC3</strain>
    </source>
</reference>
<organism evidence="1">
    <name type="scientific">Staphylococcus aureus</name>
    <dbReference type="NCBI Taxonomy" id="1280"/>
    <lineage>
        <taxon>Bacteria</taxon>
        <taxon>Bacillati</taxon>
        <taxon>Bacillota</taxon>
        <taxon>Bacilli</taxon>
        <taxon>Bacillales</taxon>
        <taxon>Staphylococcaceae</taxon>
        <taxon>Staphylococcus</taxon>
    </lineage>
</organism>
<evidence type="ECO:0000313" key="1">
    <source>
        <dbReference type="EMBL" id="BAQ35698.1"/>
    </source>
</evidence>
<protein>
    <submittedName>
        <fullName evidence="1">Uncharacterized protein</fullName>
    </submittedName>
</protein>
<accession>A0A0C6EGM4</accession>
<name>A0A0C6EGM4_STAAU</name>
<sequence length="87" mass="9489">MMETSDGTPFLTIRLFQSISSAAPCRTFFGSHPRSAHVPPNGLSSTIATFQPALLHFAAVIDPAEPVPITIRSYFFVIIILLTEITL</sequence>
<dbReference type="AlphaFoldDB" id="A0A0C6EGM4"/>
<proteinExistence type="predicted"/>
<dbReference type="EMBL" id="AB983237">
    <property type="protein sequence ID" value="BAQ35698.1"/>
    <property type="molecule type" value="Genomic_DNA"/>
</dbReference>